<dbReference type="EMBL" id="CP009438">
    <property type="protein sequence ID" value="AIS02031.1"/>
    <property type="molecule type" value="Genomic_DNA"/>
</dbReference>
<proteinExistence type="predicted"/>
<dbReference type="InterPro" id="IPR009003">
    <property type="entry name" value="Peptidase_S1_PA"/>
</dbReference>
<dbReference type="AlphaFoldDB" id="A0A089Z8C0"/>
<dbReference type="SUPFAM" id="SSF50494">
    <property type="entry name" value="Trypsin-like serine proteases"/>
    <property type="match status" value="1"/>
</dbReference>
<protein>
    <recommendedName>
        <fullName evidence="4">Peptidase S1 domain-containing protein</fullName>
    </recommendedName>
</protein>
<keyword evidence="3" id="KW-1185">Reference proteome</keyword>
<organism evidence="2 3">
    <name type="scientific">Streptomyces glaucescens</name>
    <dbReference type="NCBI Taxonomy" id="1907"/>
    <lineage>
        <taxon>Bacteria</taxon>
        <taxon>Bacillati</taxon>
        <taxon>Actinomycetota</taxon>
        <taxon>Actinomycetes</taxon>
        <taxon>Kitasatosporales</taxon>
        <taxon>Streptomycetaceae</taxon>
        <taxon>Streptomyces</taxon>
    </lineage>
</organism>
<name>A0A089Z8C0_STRGA</name>
<dbReference type="RefSeq" id="WP_043505710.1">
    <property type="nucleotide sequence ID" value="NZ_CP009438.1"/>
</dbReference>
<reference evidence="3" key="1">
    <citation type="journal article" date="2015" name="J. Biotechnol.">
        <title>Complete genome sequence of the actinobacterium Streptomyces glaucescens GLA.O (DSM 40922) consisting of a linear chromosome and one linear plasmid.</title>
        <authorList>
            <person name="Ortseifen V."/>
            <person name="Winkler A."/>
            <person name="Albersmeier A."/>
            <person name="Wendler S."/>
            <person name="Puhler A."/>
            <person name="Kalinowski J."/>
            <person name="Ruckert C."/>
        </authorList>
    </citation>
    <scope>NUCLEOTIDE SEQUENCE [LARGE SCALE GENOMIC DNA]</scope>
    <source>
        <strain evidence="3">DSM 40922 / GLA O</strain>
    </source>
</reference>
<evidence type="ECO:0000313" key="3">
    <source>
        <dbReference type="Proteomes" id="UP000029482"/>
    </source>
</evidence>
<sequence>MYRRLCALLLSLTLLWTAGAGAAQAGPGKRVHNGMQILFSPSASYPFCTIGAVGTDRYGHRIAVSAGHCLSDPAYADREIHDDVAPVYDRADPGFGPIGHVRYFKDPEGSRTGHITKDYMIIELVPQVTLSSQGPYLKQTGVLEVPGGTASPNAPLPALDTERLLATGVNELVVSGQTGVWFGTVMANTGGIYRSPAANLAGDSGGPAVWHVPGSELPSEANGFQAAGPWAGITKAITFSFPPFEYTSSANILADLRARDAATPGGVHGAGFEVTTEP</sequence>
<feature type="signal peptide" evidence="1">
    <location>
        <begin position="1"/>
        <end position="22"/>
    </location>
</feature>
<accession>A0A089Z8C0</accession>
<dbReference type="HOGENOM" id="CLU_966160_0_0_11"/>
<evidence type="ECO:0000313" key="2">
    <source>
        <dbReference type="EMBL" id="AIS02031.1"/>
    </source>
</evidence>
<dbReference type="Proteomes" id="UP000029482">
    <property type="component" value="Chromosome"/>
</dbReference>
<evidence type="ECO:0000256" key="1">
    <source>
        <dbReference type="SAM" id="SignalP"/>
    </source>
</evidence>
<dbReference type="eggNOG" id="ENOG5034C5T">
    <property type="taxonomic scope" value="Bacteria"/>
</dbReference>
<keyword evidence="1" id="KW-0732">Signal</keyword>
<evidence type="ECO:0008006" key="4">
    <source>
        <dbReference type="Google" id="ProtNLM"/>
    </source>
</evidence>
<gene>
    <name evidence="2" type="ORF">SGLAU_30485</name>
</gene>
<dbReference type="KEGG" id="sgu:SGLAU_30485"/>
<dbReference type="OrthoDB" id="3698853at2"/>
<feature type="chain" id="PRO_5039431428" description="Peptidase S1 domain-containing protein" evidence="1">
    <location>
        <begin position="23"/>
        <end position="278"/>
    </location>
</feature>